<evidence type="ECO:0000259" key="2">
    <source>
        <dbReference type="PROSITE" id="PS50198"/>
    </source>
</evidence>
<keyword evidence="4" id="KW-1185">Reference proteome</keyword>
<evidence type="ECO:0000256" key="1">
    <source>
        <dbReference type="PROSITE-ProRule" id="PRU00278"/>
    </source>
</evidence>
<dbReference type="Pfam" id="PF00639">
    <property type="entry name" value="Rotamase"/>
    <property type="match status" value="1"/>
</dbReference>
<feature type="domain" description="PpiC" evidence="2">
    <location>
        <begin position="113"/>
        <end position="202"/>
    </location>
</feature>
<name>A0ABS6EMV0_9CLOT</name>
<dbReference type="EC" id="5.2.1.8" evidence="3"/>
<dbReference type="InterPro" id="IPR023058">
    <property type="entry name" value="PPIase_PpiC_CS"/>
</dbReference>
<dbReference type="Proteomes" id="UP000726170">
    <property type="component" value="Unassembled WGS sequence"/>
</dbReference>
<comment type="caution">
    <text evidence="3">The sequence shown here is derived from an EMBL/GenBank/DDBJ whole genome shotgun (WGS) entry which is preliminary data.</text>
</comment>
<dbReference type="EMBL" id="JAHLQF010000014">
    <property type="protein sequence ID" value="MBU5486558.1"/>
    <property type="molecule type" value="Genomic_DNA"/>
</dbReference>
<proteinExistence type="predicted"/>
<evidence type="ECO:0000313" key="4">
    <source>
        <dbReference type="Proteomes" id="UP000726170"/>
    </source>
</evidence>
<dbReference type="PROSITE" id="PS01096">
    <property type="entry name" value="PPIC_PPIASE_1"/>
    <property type="match status" value="1"/>
</dbReference>
<reference evidence="3 4" key="1">
    <citation type="submission" date="2021-06" db="EMBL/GenBank/DDBJ databases">
        <authorList>
            <person name="Sun Q."/>
            <person name="Li D."/>
        </authorList>
    </citation>
    <scope>NUCLEOTIDE SEQUENCE [LARGE SCALE GENOMIC DNA]</scope>
    <source>
        <strain evidence="3 4">MSJ-11</strain>
    </source>
</reference>
<dbReference type="PANTHER" id="PTHR47245:SF2">
    <property type="entry name" value="PEPTIDYL-PROLYL CIS-TRANS ISOMERASE HP_0175-RELATED"/>
    <property type="match status" value="1"/>
</dbReference>
<sequence length="247" mass="28842">MENKVLAVVNGREVTERDLQEMIVKIPKERQSYVKTEEGRRQLLEEMICFELIYNHAKDNKIEEEKDFIDQLEIIKKDLLTQYTIGKLLSEVTISEKEIEEYYNNNKEKFKTEESIVAKHILVATLEEAKKALEEIEKGMSFEEAAEKFSTCPSKSSGGNLGTFGRGRMVPEFEKAAFELEIGVVSEPVKTQFGYHIIKVEHKNQPFIIPFNKMKDSIEFDLKQEAQRNKYFEITNKLKRTYKVEIK</sequence>
<dbReference type="PANTHER" id="PTHR47245">
    <property type="entry name" value="PEPTIDYLPROLYL ISOMERASE"/>
    <property type="match status" value="1"/>
</dbReference>
<dbReference type="RefSeq" id="WP_216441165.1">
    <property type="nucleotide sequence ID" value="NZ_JAHLQF010000014.1"/>
</dbReference>
<dbReference type="InterPro" id="IPR000297">
    <property type="entry name" value="PPIase_PpiC"/>
</dbReference>
<dbReference type="PROSITE" id="PS50198">
    <property type="entry name" value="PPIC_PPIASE_2"/>
    <property type="match status" value="1"/>
</dbReference>
<evidence type="ECO:0000313" key="3">
    <source>
        <dbReference type="EMBL" id="MBU5486558.1"/>
    </source>
</evidence>
<keyword evidence="1" id="KW-0697">Rotamase</keyword>
<dbReference type="GO" id="GO:0003755">
    <property type="term" value="F:peptidyl-prolyl cis-trans isomerase activity"/>
    <property type="evidence" value="ECO:0007669"/>
    <property type="project" value="UniProtKB-EC"/>
</dbReference>
<organism evidence="3 4">
    <name type="scientific">Clostridium mobile</name>
    <dbReference type="NCBI Taxonomy" id="2841512"/>
    <lineage>
        <taxon>Bacteria</taxon>
        <taxon>Bacillati</taxon>
        <taxon>Bacillota</taxon>
        <taxon>Clostridia</taxon>
        <taxon>Eubacteriales</taxon>
        <taxon>Clostridiaceae</taxon>
        <taxon>Clostridium</taxon>
    </lineage>
</organism>
<dbReference type="InterPro" id="IPR050245">
    <property type="entry name" value="PrsA_foldase"/>
</dbReference>
<protein>
    <submittedName>
        <fullName evidence="3">Peptidylprolyl isomerase</fullName>
        <ecNumber evidence="3">5.2.1.8</ecNumber>
    </submittedName>
</protein>
<accession>A0ABS6EMV0</accession>
<gene>
    <name evidence="3" type="ORF">KQI86_19975</name>
</gene>
<keyword evidence="1 3" id="KW-0413">Isomerase</keyword>